<evidence type="ECO:0000256" key="6">
    <source>
        <dbReference type="ARBA" id="ARBA00022692"/>
    </source>
</evidence>
<dbReference type="CDD" id="cd13959">
    <property type="entry name" value="PT_UbiA_COQ2"/>
    <property type="match status" value="1"/>
</dbReference>
<feature type="transmembrane region" description="Helical" evidence="9">
    <location>
        <begin position="27"/>
        <end position="47"/>
    </location>
</feature>
<keyword evidence="11" id="KW-1185">Reference proteome</keyword>
<dbReference type="InterPro" id="IPR030470">
    <property type="entry name" value="UbiA_prenylTrfase_CS"/>
</dbReference>
<evidence type="ECO:0000256" key="5">
    <source>
        <dbReference type="ARBA" id="ARBA00022679"/>
    </source>
</evidence>
<keyword evidence="8 9" id="KW-0472">Membrane</keyword>
<dbReference type="Gene3D" id="1.20.120.1780">
    <property type="entry name" value="UbiA prenyltransferase"/>
    <property type="match status" value="1"/>
</dbReference>
<comment type="similarity">
    <text evidence="4">Belongs to the UbiA prenyltransferase family.</text>
</comment>
<evidence type="ECO:0000256" key="8">
    <source>
        <dbReference type="ARBA" id="ARBA00023136"/>
    </source>
</evidence>
<dbReference type="PANTHER" id="PTHR11048">
    <property type="entry name" value="PRENYLTRANSFERASES"/>
    <property type="match status" value="1"/>
</dbReference>
<dbReference type="PROSITE" id="PS00943">
    <property type="entry name" value="UBIA"/>
    <property type="match status" value="1"/>
</dbReference>
<dbReference type="GO" id="GO:0016765">
    <property type="term" value="F:transferase activity, transferring alkyl or aryl (other than methyl) groups"/>
    <property type="evidence" value="ECO:0007669"/>
    <property type="project" value="InterPro"/>
</dbReference>
<dbReference type="EMBL" id="BPQB01000006">
    <property type="protein sequence ID" value="GJE87372.1"/>
    <property type="molecule type" value="Genomic_DNA"/>
</dbReference>
<feature type="transmembrane region" description="Helical" evidence="9">
    <location>
        <begin position="59"/>
        <end position="76"/>
    </location>
</feature>
<dbReference type="InterPro" id="IPR039653">
    <property type="entry name" value="Prenyltransferase"/>
</dbReference>
<name>A0A9P3LB16_9APHY</name>
<evidence type="ECO:0000313" key="10">
    <source>
        <dbReference type="EMBL" id="GJE87372.1"/>
    </source>
</evidence>
<comment type="subcellular location">
    <subcellularLocation>
        <location evidence="2">Membrane</location>
        <topology evidence="2">Multi-pass membrane protein</topology>
    </subcellularLocation>
</comment>
<dbReference type="Pfam" id="PF01040">
    <property type="entry name" value="UbiA"/>
    <property type="match status" value="1"/>
</dbReference>
<evidence type="ECO:0000256" key="1">
    <source>
        <dbReference type="ARBA" id="ARBA00001946"/>
    </source>
</evidence>
<dbReference type="InterPro" id="IPR000537">
    <property type="entry name" value="UbiA_prenyltransferase"/>
</dbReference>
<sequence length="306" mass="33518">MNALDKPTSHNANRAHALFLLTRLHKFPLGCLILYWPYAWAVAMAASKDVTIGVIAKNAGILLVVAMLFHSAFCVWNDICDRDLDAQVERTRDRPLVTGLISVPLAFTAFIALLAMTFVLVSFTNQLAFWTMLSSVPVNLVYPMTKRWTWWPQFWLGVACSWGCAVGWASIAGNTLKLTQPPAPLLALIAADIMLMIFTDTIYAAQDRADDARAGIMSTARLFGSHIRTIEAVIATGFVSSLVAAGALNGAGIPYFAVGCAGVAFQVAWQLSKWQPNDDESSGRMFKSNHNLGYILMLGILLDRYV</sequence>
<evidence type="ECO:0000256" key="9">
    <source>
        <dbReference type="SAM" id="Phobius"/>
    </source>
</evidence>
<comment type="cofactor">
    <cofactor evidence="1">
        <name>Mg(2+)</name>
        <dbReference type="ChEBI" id="CHEBI:18420"/>
    </cofactor>
</comment>
<keyword evidence="6 9" id="KW-0812">Transmembrane</keyword>
<keyword evidence="7 9" id="KW-1133">Transmembrane helix</keyword>
<organism evidence="10 11">
    <name type="scientific">Phanerochaete sordida</name>
    <dbReference type="NCBI Taxonomy" id="48140"/>
    <lineage>
        <taxon>Eukaryota</taxon>
        <taxon>Fungi</taxon>
        <taxon>Dikarya</taxon>
        <taxon>Basidiomycota</taxon>
        <taxon>Agaricomycotina</taxon>
        <taxon>Agaricomycetes</taxon>
        <taxon>Polyporales</taxon>
        <taxon>Phanerochaetaceae</taxon>
        <taxon>Phanerochaete</taxon>
    </lineage>
</organism>
<feature type="transmembrane region" description="Helical" evidence="9">
    <location>
        <begin position="253"/>
        <end position="271"/>
    </location>
</feature>
<evidence type="ECO:0000256" key="7">
    <source>
        <dbReference type="ARBA" id="ARBA00022989"/>
    </source>
</evidence>
<feature type="transmembrane region" description="Helical" evidence="9">
    <location>
        <begin position="185"/>
        <end position="205"/>
    </location>
</feature>
<dbReference type="Proteomes" id="UP000703269">
    <property type="component" value="Unassembled WGS sequence"/>
</dbReference>
<reference evidence="10 11" key="1">
    <citation type="submission" date="2021-08" db="EMBL/GenBank/DDBJ databases">
        <title>Draft Genome Sequence of Phanerochaete sordida strain YK-624.</title>
        <authorList>
            <person name="Mori T."/>
            <person name="Dohra H."/>
            <person name="Suzuki T."/>
            <person name="Kawagishi H."/>
            <person name="Hirai H."/>
        </authorList>
    </citation>
    <scope>NUCLEOTIDE SEQUENCE [LARGE SCALE GENOMIC DNA]</scope>
    <source>
        <strain evidence="10 11">YK-624</strain>
    </source>
</reference>
<accession>A0A9P3LB16</accession>
<comment type="caution">
    <text evidence="10">The sequence shown here is derived from an EMBL/GenBank/DDBJ whole genome shotgun (WGS) entry which is preliminary data.</text>
</comment>
<dbReference type="Gene3D" id="1.10.357.140">
    <property type="entry name" value="UbiA prenyltransferase"/>
    <property type="match status" value="1"/>
</dbReference>
<protein>
    <submittedName>
        <fullName evidence="10">4-hydroxybenzoate octaprenyltransferase</fullName>
    </submittedName>
</protein>
<feature type="transmembrane region" description="Helical" evidence="9">
    <location>
        <begin position="154"/>
        <end position="173"/>
    </location>
</feature>
<dbReference type="GO" id="GO:0005886">
    <property type="term" value="C:plasma membrane"/>
    <property type="evidence" value="ECO:0007669"/>
    <property type="project" value="TreeGrafter"/>
</dbReference>
<dbReference type="GO" id="GO:0006744">
    <property type="term" value="P:ubiquinone biosynthetic process"/>
    <property type="evidence" value="ECO:0007669"/>
    <property type="project" value="TreeGrafter"/>
</dbReference>
<dbReference type="FunFam" id="1.20.120.1780:FF:000001">
    <property type="entry name" value="4-hydroxybenzoate octaprenyltransferase"/>
    <property type="match status" value="1"/>
</dbReference>
<feature type="transmembrane region" description="Helical" evidence="9">
    <location>
        <begin position="96"/>
        <end position="121"/>
    </location>
</feature>
<evidence type="ECO:0000256" key="2">
    <source>
        <dbReference type="ARBA" id="ARBA00004141"/>
    </source>
</evidence>
<proteinExistence type="inferred from homology"/>
<dbReference type="FunFam" id="1.10.357.140:FF:000008">
    <property type="entry name" value="4-hydroxybenzoate octaprenyltransferase"/>
    <property type="match status" value="1"/>
</dbReference>
<evidence type="ECO:0000256" key="4">
    <source>
        <dbReference type="ARBA" id="ARBA00005985"/>
    </source>
</evidence>
<gene>
    <name evidence="10" type="ORF">PsYK624_034550</name>
</gene>
<evidence type="ECO:0000313" key="11">
    <source>
        <dbReference type="Proteomes" id="UP000703269"/>
    </source>
</evidence>
<comment type="pathway">
    <text evidence="3">Secondary metabolite biosynthesis.</text>
</comment>
<dbReference type="AlphaFoldDB" id="A0A9P3LB16"/>
<dbReference type="InterPro" id="IPR044878">
    <property type="entry name" value="UbiA_sf"/>
</dbReference>
<dbReference type="PANTHER" id="PTHR11048:SF28">
    <property type="entry name" value="4-HYDROXYBENZOATE POLYPRENYLTRANSFERASE, MITOCHONDRIAL"/>
    <property type="match status" value="1"/>
</dbReference>
<evidence type="ECO:0000256" key="3">
    <source>
        <dbReference type="ARBA" id="ARBA00005179"/>
    </source>
</evidence>
<keyword evidence="5" id="KW-0808">Transferase</keyword>
<dbReference type="OrthoDB" id="18170at2759"/>